<keyword evidence="2" id="KW-1185">Reference proteome</keyword>
<dbReference type="RefSeq" id="WP_311485005.1">
    <property type="nucleotide sequence ID" value="NZ_JAVRHP010000064.1"/>
</dbReference>
<evidence type="ECO:0000313" key="1">
    <source>
        <dbReference type="EMBL" id="MDT0650849.1"/>
    </source>
</evidence>
<name>A0ABU3CWW5_9FLAO</name>
<dbReference type="Proteomes" id="UP001248819">
    <property type="component" value="Unassembled WGS sequence"/>
</dbReference>
<proteinExistence type="predicted"/>
<evidence type="ECO:0000313" key="2">
    <source>
        <dbReference type="Proteomes" id="UP001248819"/>
    </source>
</evidence>
<dbReference type="EMBL" id="JAVRHP010000064">
    <property type="protein sequence ID" value="MDT0650849.1"/>
    <property type="molecule type" value="Genomic_DNA"/>
</dbReference>
<gene>
    <name evidence="1" type="ORF">RM529_11860</name>
</gene>
<organism evidence="1 2">
    <name type="scientific">Autumnicola edwardsiae</name>
    <dbReference type="NCBI Taxonomy" id="3075594"/>
    <lineage>
        <taxon>Bacteria</taxon>
        <taxon>Pseudomonadati</taxon>
        <taxon>Bacteroidota</taxon>
        <taxon>Flavobacteriia</taxon>
        <taxon>Flavobacteriales</taxon>
        <taxon>Flavobacteriaceae</taxon>
        <taxon>Autumnicola</taxon>
    </lineage>
</organism>
<comment type="caution">
    <text evidence="1">The sequence shown here is derived from an EMBL/GenBank/DDBJ whole genome shotgun (WGS) entry which is preliminary data.</text>
</comment>
<reference evidence="1 2" key="1">
    <citation type="submission" date="2023-09" db="EMBL/GenBank/DDBJ databases">
        <authorList>
            <person name="Rey-Velasco X."/>
        </authorList>
    </citation>
    <scope>NUCLEOTIDE SEQUENCE [LARGE SCALE GENOMIC DNA]</scope>
    <source>
        <strain evidence="1 2">F297</strain>
    </source>
</reference>
<sequence>MAFEQNVFINCPFDKDFKPLLKALIFELIYLGFSPKLSQTLSSSSIRVNQIKSLIKNCKYSIHDLSRSKAMKKGELPRFNMPYELGLDIGALEYGSRKLKTKRILILETNKYHYQKVISDIAGQDIENHNDDPKTLITKVRNWFSANFTEETIAGPSEIWIAYNQFIDDLNSSLSLTYAEDEIQEMPIGDFIKFSTDWVSQFIE</sequence>
<accession>A0ABU3CWW5</accession>
<protein>
    <submittedName>
        <fullName evidence="1">Uncharacterized protein</fullName>
    </submittedName>
</protein>